<dbReference type="PANTHER" id="PTHR30160">
    <property type="entry name" value="TETRAACYLDISACCHARIDE 4'-KINASE-RELATED"/>
    <property type="match status" value="1"/>
</dbReference>
<evidence type="ECO:0000256" key="1">
    <source>
        <dbReference type="ARBA" id="ARBA00022676"/>
    </source>
</evidence>
<dbReference type="GO" id="GO:0008713">
    <property type="term" value="F:ADP-heptose-lipopolysaccharide heptosyltransferase activity"/>
    <property type="evidence" value="ECO:0007669"/>
    <property type="project" value="UniProtKB-EC"/>
</dbReference>
<dbReference type="AlphaFoldDB" id="A0A1P8UEC4"/>
<dbReference type="OrthoDB" id="9797795at2"/>
<dbReference type="RefSeq" id="WP_076835533.1">
    <property type="nucleotide sequence ID" value="NZ_CP019434.1"/>
</dbReference>
<keyword evidence="7" id="KW-1185">Reference proteome</keyword>
<reference evidence="6 7" key="1">
    <citation type="submission" date="2017-01" db="EMBL/GenBank/DDBJ databases">
        <title>Draft sequence of Acidihalobacter ferrooxidans strain DSM 14175 (strain V8).</title>
        <authorList>
            <person name="Khaleque H.N."/>
            <person name="Ramsay J.P."/>
            <person name="Murphy R.J.T."/>
            <person name="Kaksonen A.H."/>
            <person name="Boxall N.J."/>
            <person name="Watkin E.L.J."/>
        </authorList>
    </citation>
    <scope>NUCLEOTIDE SEQUENCE [LARGE SCALE GENOMIC DNA]</scope>
    <source>
        <strain evidence="6 7">V8</strain>
    </source>
</reference>
<dbReference type="InterPro" id="IPR011910">
    <property type="entry name" value="RfaF"/>
</dbReference>
<dbReference type="NCBIfam" id="TIGR02195">
    <property type="entry name" value="heptsyl_trn_II"/>
    <property type="match status" value="1"/>
</dbReference>
<comment type="similarity">
    <text evidence="3">Belongs to the glycosyltransferase 9 family.</text>
</comment>
<accession>A0A1P8UEC4</accession>
<gene>
    <name evidence="6" type="ORF">BW247_02560</name>
</gene>
<dbReference type="FunFam" id="3.40.50.2000:FF:000023">
    <property type="entry name" value="ADP-heptose--LPS heptosyltransferase II"/>
    <property type="match status" value="1"/>
</dbReference>
<protein>
    <recommendedName>
        <fullName evidence="4">lipopolysaccharide heptosyltransferase II</fullName>
        <ecNumber evidence="4">2.4.99.24</ecNumber>
    </recommendedName>
</protein>
<name>A0A1P8UEC4_9GAMM</name>
<dbReference type="STRING" id="1765967.BW247_02560"/>
<dbReference type="Pfam" id="PF01075">
    <property type="entry name" value="Glyco_transf_9"/>
    <property type="match status" value="1"/>
</dbReference>
<sequence length="351" mass="38660">MRHGRPALSVAHTRCLIVGPSWVGDMIMAQSLFMALRERNPGLEIDVLAPAWTAPLLARMPEVHAALDLPIGHGELDLKARRRIARELRAHHYAQAIVLPNSLKSALIPWFARIPRRTGFRGEQRYGLLNDLRRLDKARLPRTVQRFVALAMPKNHLPALEDCPRPQLRTDPQAGRVARARLGLEDPRPALGLCPGAEFGPAKRWPSAHYAAVARYYRSRGWQIWVFGSQNDFEVAEAVCRDAGPDCTNLAGRTTLGEAIDLMAQTAAVVSNDSGLMHVAAALDRPLVAVYGSSDPGFTPPLSPTARIERLGLACSPCFQRECPLKHLDCLHGLHPDRIVRALDSLLDATA</sequence>
<dbReference type="KEGG" id="afy:BW247_02560"/>
<dbReference type="EC" id="2.4.99.24" evidence="4"/>
<comment type="catalytic activity">
    <reaction evidence="5">
        <text>an L-alpha-D-Hep-(1-&gt;5)-[alpha-Kdo-(2-&gt;4)]-alpha-Kdo-(2-&gt;6)-lipid A + ADP-L-glycero-beta-D-manno-heptose = an L-alpha-D-Hep-(1-&gt;3)-L-alpha-D-Hep-(1-&gt;5)-[alpha-Kdo-(2-&gt;4)]-alpha-Kdo-(2-&gt;6)-lipid A + ADP + H(+)</text>
        <dbReference type="Rhea" id="RHEA:74071"/>
        <dbReference type="ChEBI" id="CHEBI:15378"/>
        <dbReference type="ChEBI" id="CHEBI:61506"/>
        <dbReference type="ChEBI" id="CHEBI:193068"/>
        <dbReference type="ChEBI" id="CHEBI:193069"/>
        <dbReference type="ChEBI" id="CHEBI:456216"/>
        <dbReference type="EC" id="2.4.99.24"/>
    </reaction>
</comment>
<dbReference type="GO" id="GO:0009244">
    <property type="term" value="P:lipopolysaccharide core region biosynthetic process"/>
    <property type="evidence" value="ECO:0007669"/>
    <property type="project" value="TreeGrafter"/>
</dbReference>
<dbReference type="InterPro" id="IPR002201">
    <property type="entry name" value="Glyco_trans_9"/>
</dbReference>
<evidence type="ECO:0000313" key="6">
    <source>
        <dbReference type="EMBL" id="APZ42114.1"/>
    </source>
</evidence>
<evidence type="ECO:0000256" key="4">
    <source>
        <dbReference type="ARBA" id="ARBA00044042"/>
    </source>
</evidence>
<dbReference type="GO" id="GO:0005829">
    <property type="term" value="C:cytosol"/>
    <property type="evidence" value="ECO:0007669"/>
    <property type="project" value="TreeGrafter"/>
</dbReference>
<dbReference type="CDD" id="cd03789">
    <property type="entry name" value="GT9_LPS_heptosyltransferase"/>
    <property type="match status" value="1"/>
</dbReference>
<dbReference type="InterPro" id="IPR051199">
    <property type="entry name" value="LPS_LOS_Heptosyltrfase"/>
</dbReference>
<dbReference type="Proteomes" id="UP000243807">
    <property type="component" value="Chromosome"/>
</dbReference>
<dbReference type="PANTHER" id="PTHR30160:SF7">
    <property type="entry name" value="ADP-HEPTOSE--LPS HEPTOSYLTRANSFERASE 2"/>
    <property type="match status" value="1"/>
</dbReference>
<proteinExistence type="inferred from homology"/>
<evidence type="ECO:0000256" key="2">
    <source>
        <dbReference type="ARBA" id="ARBA00022679"/>
    </source>
</evidence>
<evidence type="ECO:0000313" key="7">
    <source>
        <dbReference type="Proteomes" id="UP000243807"/>
    </source>
</evidence>
<keyword evidence="2 6" id="KW-0808">Transferase</keyword>
<evidence type="ECO:0000256" key="5">
    <source>
        <dbReference type="ARBA" id="ARBA00047503"/>
    </source>
</evidence>
<dbReference type="SUPFAM" id="SSF53756">
    <property type="entry name" value="UDP-Glycosyltransferase/glycogen phosphorylase"/>
    <property type="match status" value="1"/>
</dbReference>
<evidence type="ECO:0000256" key="3">
    <source>
        <dbReference type="ARBA" id="ARBA00043995"/>
    </source>
</evidence>
<dbReference type="Gene3D" id="3.40.50.2000">
    <property type="entry name" value="Glycogen Phosphorylase B"/>
    <property type="match status" value="2"/>
</dbReference>
<dbReference type="EMBL" id="CP019434">
    <property type="protein sequence ID" value="APZ42114.1"/>
    <property type="molecule type" value="Genomic_DNA"/>
</dbReference>
<organism evidence="6 7">
    <name type="scientific">Acidihalobacter ferrooxydans</name>
    <dbReference type="NCBI Taxonomy" id="1765967"/>
    <lineage>
        <taxon>Bacteria</taxon>
        <taxon>Pseudomonadati</taxon>
        <taxon>Pseudomonadota</taxon>
        <taxon>Gammaproteobacteria</taxon>
        <taxon>Chromatiales</taxon>
        <taxon>Ectothiorhodospiraceae</taxon>
        <taxon>Acidihalobacter</taxon>
    </lineage>
</organism>
<keyword evidence="1" id="KW-0328">Glycosyltransferase</keyword>